<accession>A0A1H5S767</accession>
<dbReference type="InterPro" id="IPR007486">
    <property type="entry name" value="YebE"/>
</dbReference>
<proteinExistence type="predicted"/>
<sequence length="249" mass="25120">MSLMKTLTKVALGYAVARGVDRVSSGGGLSALLGGGGNAQVKGQHPTTEAGRQMTNAMGMGAGNPMQSMFQQLRQTGLNMPGLSAPAAKPGGGLLSSLPAGGVAAAGATAAAGAGVGALFDQFNDAADSGQSEADAALMLRAMIQAAKADGHIDEQEKAAILDVVGDDATEEDIAFLKAELSAPLDPEGLAADTPDGQKLALYSASLMAIRVDTDEEAQYLDRLARALGLDEPTVNALHVQMGNPALYA</sequence>
<dbReference type="OrthoDB" id="7866618at2"/>
<dbReference type="InterPro" id="IPR029024">
    <property type="entry name" value="TerB-like"/>
</dbReference>
<evidence type="ECO:0000313" key="1">
    <source>
        <dbReference type="EMBL" id="SEF46482.1"/>
    </source>
</evidence>
<evidence type="ECO:0000313" key="2">
    <source>
        <dbReference type="Proteomes" id="UP000236752"/>
    </source>
</evidence>
<protein>
    <submittedName>
        <fullName evidence="1">Uncharacterized protein</fullName>
    </submittedName>
</protein>
<dbReference type="SUPFAM" id="SSF158682">
    <property type="entry name" value="TerB-like"/>
    <property type="match status" value="1"/>
</dbReference>
<dbReference type="EMBL" id="FNUZ01000001">
    <property type="protein sequence ID" value="SEF46482.1"/>
    <property type="molecule type" value="Genomic_DNA"/>
</dbReference>
<dbReference type="RefSeq" id="WP_103908555.1">
    <property type="nucleotide sequence ID" value="NZ_FNUZ01000001.1"/>
</dbReference>
<gene>
    <name evidence="1" type="ORF">SAMN04488045_0129</name>
</gene>
<reference evidence="1 2" key="1">
    <citation type="submission" date="2016-10" db="EMBL/GenBank/DDBJ databases">
        <authorList>
            <person name="de Groot N.N."/>
        </authorList>
    </citation>
    <scope>NUCLEOTIDE SEQUENCE [LARGE SCALE GENOMIC DNA]</scope>
    <source>
        <strain evidence="1 2">DSM 26915</strain>
    </source>
</reference>
<dbReference type="AlphaFoldDB" id="A0A1H5S767"/>
<name>A0A1H5S767_9RHOB</name>
<keyword evidence="2" id="KW-1185">Reference proteome</keyword>
<organism evidence="1 2">
    <name type="scientific">Thalassococcus halodurans</name>
    <dbReference type="NCBI Taxonomy" id="373675"/>
    <lineage>
        <taxon>Bacteria</taxon>
        <taxon>Pseudomonadati</taxon>
        <taxon>Pseudomonadota</taxon>
        <taxon>Alphaproteobacteria</taxon>
        <taxon>Rhodobacterales</taxon>
        <taxon>Roseobacteraceae</taxon>
        <taxon>Thalassococcus</taxon>
    </lineage>
</organism>
<dbReference type="Proteomes" id="UP000236752">
    <property type="component" value="Unassembled WGS sequence"/>
</dbReference>
<dbReference type="Gene3D" id="1.10.3680.10">
    <property type="entry name" value="TerB-like"/>
    <property type="match status" value="1"/>
</dbReference>
<dbReference type="Pfam" id="PF04391">
    <property type="entry name" value="DUF533"/>
    <property type="match status" value="1"/>
</dbReference>
<dbReference type="CDD" id="cd07178">
    <property type="entry name" value="terB_like_YebE"/>
    <property type="match status" value="1"/>
</dbReference>